<gene>
    <name evidence="3" type="ORF">CGL56_15575</name>
</gene>
<dbReference type="PANTHER" id="PTHR43157">
    <property type="entry name" value="PHOSPHATIDYLINOSITOL-GLYCAN BIOSYNTHESIS CLASS F PROTEIN-RELATED"/>
    <property type="match status" value="1"/>
</dbReference>
<dbReference type="InterPro" id="IPR036291">
    <property type="entry name" value="NAD(P)-bd_dom_sf"/>
</dbReference>
<dbReference type="PANTHER" id="PTHR43157:SF31">
    <property type="entry name" value="PHOSPHATIDYLINOSITOL-GLYCAN BIOSYNTHESIS CLASS F PROTEIN"/>
    <property type="match status" value="1"/>
</dbReference>
<dbReference type="Proteomes" id="UP000226437">
    <property type="component" value="Unassembled WGS sequence"/>
</dbReference>
<dbReference type="PRINTS" id="PR00081">
    <property type="entry name" value="GDHRDH"/>
</dbReference>
<dbReference type="CDD" id="cd05327">
    <property type="entry name" value="retinol-DH_like_SDR_c_like"/>
    <property type="match status" value="1"/>
</dbReference>
<dbReference type="InterPro" id="IPR002347">
    <property type="entry name" value="SDR_fam"/>
</dbReference>
<protein>
    <submittedName>
        <fullName evidence="3">Short-chain dehydrogenase</fullName>
    </submittedName>
</protein>
<dbReference type="Gene3D" id="3.40.50.720">
    <property type="entry name" value="NAD(P)-binding Rossmann-like Domain"/>
    <property type="match status" value="1"/>
</dbReference>
<accession>A0A2G0CC68</accession>
<dbReference type="PRINTS" id="PR00080">
    <property type="entry name" value="SDRFAMILY"/>
</dbReference>
<evidence type="ECO:0000313" key="4">
    <source>
        <dbReference type="Proteomes" id="UP000226437"/>
    </source>
</evidence>
<evidence type="ECO:0000256" key="2">
    <source>
        <dbReference type="RuleBase" id="RU000363"/>
    </source>
</evidence>
<proteinExistence type="inferred from homology"/>
<dbReference type="EMBL" id="PDLO01000008">
    <property type="protein sequence ID" value="PHK97517.1"/>
    <property type="molecule type" value="Genomic_DNA"/>
</dbReference>
<keyword evidence="4" id="KW-1185">Reference proteome</keyword>
<comment type="similarity">
    <text evidence="2">Belongs to the short-chain dehydrogenases/reductases (SDR) family.</text>
</comment>
<evidence type="ECO:0000313" key="3">
    <source>
        <dbReference type="EMBL" id="PHK97517.1"/>
    </source>
</evidence>
<evidence type="ECO:0000256" key="1">
    <source>
        <dbReference type="ARBA" id="ARBA00023002"/>
    </source>
</evidence>
<dbReference type="GO" id="GO:0016491">
    <property type="term" value="F:oxidoreductase activity"/>
    <property type="evidence" value="ECO:0007669"/>
    <property type="project" value="UniProtKB-KW"/>
</dbReference>
<reference evidence="3 4" key="1">
    <citation type="submission" date="2017-10" db="EMBL/GenBank/DDBJ databases">
        <title>The draft genome sequence of Lewinella marina KCTC 32374.</title>
        <authorList>
            <person name="Wang K."/>
        </authorList>
    </citation>
    <scope>NUCLEOTIDE SEQUENCE [LARGE SCALE GENOMIC DNA]</scope>
    <source>
        <strain evidence="3 4">MKG-38</strain>
    </source>
</reference>
<name>A0A2G0CC68_9BACT</name>
<comment type="caution">
    <text evidence="3">The sequence shown here is derived from an EMBL/GenBank/DDBJ whole genome shotgun (WGS) entry which is preliminary data.</text>
</comment>
<dbReference type="SUPFAM" id="SSF51735">
    <property type="entry name" value="NAD(P)-binding Rossmann-fold domains"/>
    <property type="match status" value="1"/>
</dbReference>
<dbReference type="OrthoDB" id="597510at2"/>
<keyword evidence="1" id="KW-0560">Oxidoreductase</keyword>
<dbReference type="Pfam" id="PF00106">
    <property type="entry name" value="adh_short"/>
    <property type="match status" value="1"/>
</dbReference>
<organism evidence="3 4">
    <name type="scientific">Neolewinella marina</name>
    <dbReference type="NCBI Taxonomy" id="438751"/>
    <lineage>
        <taxon>Bacteria</taxon>
        <taxon>Pseudomonadati</taxon>
        <taxon>Bacteroidota</taxon>
        <taxon>Saprospiria</taxon>
        <taxon>Saprospirales</taxon>
        <taxon>Lewinellaceae</taxon>
        <taxon>Neolewinella</taxon>
    </lineage>
</organism>
<sequence length="310" mass="34059">MYYARRNLVPTTAPASRALRLPEAMHNKTVLITGANDGIGRATAERLARKGAHLVLACRNETSAQHTADWLVEHTGNSKIDTLPLDLASLSSVRAASEIFLADYPRLDVLINNAGVYCESLELTQDGYELQFGVNHLGHFLLTLNLLPAMQCANICSRVINVASALHTKGGIDFGNLRGERGPRAYDGTAAYAQSKLANILFTKELDRRHGSEITTNCLHPGVVGTSLANKKGKLFTKAIWSLYKPFARTPERGADTSVYLASSPEVREVSGRYFNPTQCLVKPSPTACNEQLARRLWEYSETAVREFLL</sequence>
<dbReference type="AlphaFoldDB" id="A0A2G0CC68"/>